<dbReference type="InterPro" id="IPR036396">
    <property type="entry name" value="Cyt_P450_sf"/>
</dbReference>
<accession>U5ERN7</accession>
<dbReference type="SUPFAM" id="SSF48264">
    <property type="entry name" value="Cytochrome P450"/>
    <property type="match status" value="1"/>
</dbReference>
<keyword evidence="7 14" id="KW-0479">Metal-binding</keyword>
<evidence type="ECO:0000256" key="5">
    <source>
        <dbReference type="ARBA" id="ARBA00010617"/>
    </source>
</evidence>
<proteinExistence type="evidence at transcript level"/>
<comment type="cofactor">
    <cofactor evidence="1 14">
        <name>heme</name>
        <dbReference type="ChEBI" id="CHEBI:30413"/>
    </cofactor>
</comment>
<dbReference type="PRINTS" id="PR00463">
    <property type="entry name" value="EP450I"/>
</dbReference>
<dbReference type="AlphaFoldDB" id="U5ERN7"/>
<dbReference type="PANTHER" id="PTHR24291:SF189">
    <property type="entry name" value="CYTOCHROME P450 4C3-RELATED"/>
    <property type="match status" value="1"/>
</dbReference>
<dbReference type="GO" id="GO:0016705">
    <property type="term" value="F:oxidoreductase activity, acting on paired donors, with incorporation or reduction of molecular oxygen"/>
    <property type="evidence" value="ECO:0007669"/>
    <property type="project" value="InterPro"/>
</dbReference>
<keyword evidence="8" id="KW-0256">Endoplasmic reticulum</keyword>
<keyword evidence="9" id="KW-0492">Microsome</keyword>
<dbReference type="InterPro" id="IPR050196">
    <property type="entry name" value="Cytochrome_P450_Monoox"/>
</dbReference>
<keyword evidence="6 14" id="KW-0349">Heme</keyword>
<evidence type="ECO:0000256" key="11">
    <source>
        <dbReference type="ARBA" id="ARBA00023004"/>
    </source>
</evidence>
<evidence type="ECO:0000256" key="4">
    <source>
        <dbReference type="ARBA" id="ARBA00004406"/>
    </source>
</evidence>
<comment type="function">
    <text evidence="2">May be involved in the metabolism of insect hormones and in the breakdown of synthetic insecticides.</text>
</comment>
<comment type="subcellular location">
    <subcellularLocation>
        <location evidence="4">Endoplasmic reticulum membrane</location>
        <topology evidence="4">Peripheral membrane protein</topology>
    </subcellularLocation>
    <subcellularLocation>
        <location evidence="3">Microsome membrane</location>
        <topology evidence="3">Peripheral membrane protein</topology>
    </subcellularLocation>
</comment>
<dbReference type="PANTHER" id="PTHR24291">
    <property type="entry name" value="CYTOCHROME P450 FAMILY 4"/>
    <property type="match status" value="1"/>
</dbReference>
<name>U5ERN7_9DIPT</name>
<dbReference type="GO" id="GO:0005789">
    <property type="term" value="C:endoplasmic reticulum membrane"/>
    <property type="evidence" value="ECO:0007669"/>
    <property type="project" value="UniProtKB-SubCell"/>
</dbReference>
<evidence type="ECO:0000256" key="12">
    <source>
        <dbReference type="ARBA" id="ARBA00023033"/>
    </source>
</evidence>
<keyword evidence="13" id="KW-0472">Membrane</keyword>
<evidence type="ECO:0000256" key="9">
    <source>
        <dbReference type="ARBA" id="ARBA00022848"/>
    </source>
</evidence>
<evidence type="ECO:0000256" key="7">
    <source>
        <dbReference type="ARBA" id="ARBA00022723"/>
    </source>
</evidence>
<keyword evidence="12 15" id="KW-0503">Monooxygenase</keyword>
<dbReference type="InterPro" id="IPR002401">
    <property type="entry name" value="Cyt_P450_E_grp-I"/>
</dbReference>
<evidence type="ECO:0000256" key="6">
    <source>
        <dbReference type="ARBA" id="ARBA00022617"/>
    </source>
</evidence>
<dbReference type="Pfam" id="PF00067">
    <property type="entry name" value="p450"/>
    <property type="match status" value="1"/>
</dbReference>
<protein>
    <submittedName>
        <fullName evidence="16">Putative cytochrome</fullName>
    </submittedName>
</protein>
<evidence type="ECO:0000256" key="2">
    <source>
        <dbReference type="ARBA" id="ARBA00003690"/>
    </source>
</evidence>
<feature type="non-terminal residue" evidence="16">
    <location>
        <position position="1"/>
    </location>
</feature>
<evidence type="ECO:0000256" key="15">
    <source>
        <dbReference type="RuleBase" id="RU000461"/>
    </source>
</evidence>
<dbReference type="InterPro" id="IPR001128">
    <property type="entry name" value="Cyt_P450"/>
</dbReference>
<feature type="binding site" description="axial binding residue" evidence="14">
    <location>
        <position position="379"/>
    </location>
    <ligand>
        <name>heme</name>
        <dbReference type="ChEBI" id="CHEBI:30413"/>
    </ligand>
    <ligandPart>
        <name>Fe</name>
        <dbReference type="ChEBI" id="CHEBI:18248"/>
    </ligandPart>
</feature>
<sequence length="434" mass="50576">KLLQIIKTLTQTYENRLLKFNIFKYKFVITNDAEHAKIILNSGDCINKPEFYKFLPHKGLVTLSDNQWRIHRKFLNPAFSTKNLQTQVSIMCEKSEIMSKIIRRECLGKEFDIAKKCFQFSLDVILSGIFNMQSDVQNEDNCKFFEAVDELFRSSGMRIVVPWLRYDFIFELTNYGKQYEKASKTIEKYTNLVISNNRTSSNHNFLHDHNGLFQNLMKLSEIDKSISSDELMKNEIGSFLSAAEGTSTTLVNVLFMISIHQDVQAKLVNELKTIFSNKLQPITYDNLSKLQYMDMVIKETLRLLPTNITLGRRNTDEVKLTDEIISPQSNIFIDIYNLHRNEKYWNQPNTFNPDNFEPALVKDRHPYAFLAFSSGSRNCIAVRHSYTTMKVLLSTLLRNYKFQTNISENDLQLDMSFTLKIANQNAINITERNF</sequence>
<dbReference type="GO" id="GO:0020037">
    <property type="term" value="F:heme binding"/>
    <property type="evidence" value="ECO:0007669"/>
    <property type="project" value="InterPro"/>
</dbReference>
<evidence type="ECO:0000256" key="13">
    <source>
        <dbReference type="ARBA" id="ARBA00023136"/>
    </source>
</evidence>
<comment type="similarity">
    <text evidence="5 15">Belongs to the cytochrome P450 family.</text>
</comment>
<dbReference type="InterPro" id="IPR017972">
    <property type="entry name" value="Cyt_P450_CS"/>
</dbReference>
<reference evidence="16" key="1">
    <citation type="journal article" date="2014" name="Insect Biochem. Mol. Biol.">
        <title>An insight into the sialome of the frog biting fly, Corethrella appendiculata.</title>
        <authorList>
            <person name="Ribeiro J.M.C."/>
            <person name="Chagas A.C."/>
            <person name="Pham V.M."/>
            <person name="Lounibos L.P."/>
            <person name="Calvo E."/>
        </authorList>
    </citation>
    <scope>NUCLEOTIDE SEQUENCE</scope>
    <source>
        <tissue evidence="16">Salivary glands</tissue>
    </source>
</reference>
<evidence type="ECO:0000256" key="10">
    <source>
        <dbReference type="ARBA" id="ARBA00023002"/>
    </source>
</evidence>
<dbReference type="PROSITE" id="PS00086">
    <property type="entry name" value="CYTOCHROME_P450"/>
    <property type="match status" value="1"/>
</dbReference>
<keyword evidence="10 15" id="KW-0560">Oxidoreductase</keyword>
<keyword evidence="11 14" id="KW-0408">Iron</keyword>
<dbReference type="GO" id="GO:0004497">
    <property type="term" value="F:monooxygenase activity"/>
    <property type="evidence" value="ECO:0007669"/>
    <property type="project" value="UniProtKB-KW"/>
</dbReference>
<evidence type="ECO:0000313" key="16">
    <source>
        <dbReference type="EMBL" id="JAB56225.1"/>
    </source>
</evidence>
<dbReference type="Gene3D" id="1.10.630.10">
    <property type="entry name" value="Cytochrome P450"/>
    <property type="match status" value="1"/>
</dbReference>
<dbReference type="EMBL" id="GANO01003646">
    <property type="protein sequence ID" value="JAB56225.1"/>
    <property type="molecule type" value="mRNA"/>
</dbReference>
<evidence type="ECO:0000256" key="1">
    <source>
        <dbReference type="ARBA" id="ARBA00001971"/>
    </source>
</evidence>
<organism evidence="16">
    <name type="scientific">Corethrella appendiculata</name>
    <dbReference type="NCBI Taxonomy" id="1370023"/>
    <lineage>
        <taxon>Eukaryota</taxon>
        <taxon>Metazoa</taxon>
        <taxon>Ecdysozoa</taxon>
        <taxon>Arthropoda</taxon>
        <taxon>Hexapoda</taxon>
        <taxon>Insecta</taxon>
        <taxon>Pterygota</taxon>
        <taxon>Neoptera</taxon>
        <taxon>Endopterygota</taxon>
        <taxon>Diptera</taxon>
        <taxon>Nematocera</taxon>
        <taxon>Culicoidea</taxon>
        <taxon>Chaoboridae</taxon>
        <taxon>Corethrella</taxon>
    </lineage>
</organism>
<evidence type="ECO:0000256" key="8">
    <source>
        <dbReference type="ARBA" id="ARBA00022824"/>
    </source>
</evidence>
<evidence type="ECO:0000256" key="14">
    <source>
        <dbReference type="PIRSR" id="PIRSR602401-1"/>
    </source>
</evidence>
<evidence type="ECO:0000256" key="3">
    <source>
        <dbReference type="ARBA" id="ARBA00004174"/>
    </source>
</evidence>
<dbReference type="GO" id="GO:0005506">
    <property type="term" value="F:iron ion binding"/>
    <property type="evidence" value="ECO:0007669"/>
    <property type="project" value="InterPro"/>
</dbReference>